<dbReference type="RefSeq" id="WP_257717698.1">
    <property type="nucleotide sequence ID" value="NZ_JANJOU010000018.1"/>
</dbReference>
<sequence length="116" mass="12222">MSVGTLVPPPNVVAIPVFQAAAIEADLRSELIEAIKAEAMIKGVTLPVAANAIAQTPFQVDSLIVVSILHVVEPLVGFELPESVVRTGGYASVEQAVGQLLPQIEAQWKKCQGLKP</sequence>
<proteinExistence type="predicted"/>
<dbReference type="Proteomes" id="UP001524642">
    <property type="component" value="Unassembled WGS sequence"/>
</dbReference>
<evidence type="ECO:0000313" key="1">
    <source>
        <dbReference type="EMBL" id="MCR0984033.1"/>
    </source>
</evidence>
<protein>
    <submittedName>
        <fullName evidence="1">Uncharacterized protein</fullName>
    </submittedName>
</protein>
<comment type="caution">
    <text evidence="1">The sequence shown here is derived from an EMBL/GenBank/DDBJ whole genome shotgun (WGS) entry which is preliminary data.</text>
</comment>
<evidence type="ECO:0000313" key="2">
    <source>
        <dbReference type="Proteomes" id="UP001524642"/>
    </source>
</evidence>
<organism evidence="1 2">
    <name type="scientific">Roseomonas populi</name>
    <dbReference type="NCBI Taxonomy" id="3121582"/>
    <lineage>
        <taxon>Bacteria</taxon>
        <taxon>Pseudomonadati</taxon>
        <taxon>Pseudomonadota</taxon>
        <taxon>Alphaproteobacteria</taxon>
        <taxon>Acetobacterales</taxon>
        <taxon>Roseomonadaceae</taxon>
        <taxon>Roseomonas</taxon>
    </lineage>
</organism>
<name>A0ABT1X9F2_9PROT</name>
<dbReference type="EMBL" id="JANJOU010000018">
    <property type="protein sequence ID" value="MCR0984033.1"/>
    <property type="molecule type" value="Genomic_DNA"/>
</dbReference>
<accession>A0ABT1X9F2</accession>
<reference evidence="1 2" key="1">
    <citation type="submission" date="2022-06" db="EMBL/GenBank/DDBJ databases">
        <title>Roseomonas CN29.</title>
        <authorList>
            <person name="Cheng Y."/>
            <person name="He X."/>
        </authorList>
    </citation>
    <scope>NUCLEOTIDE SEQUENCE [LARGE SCALE GENOMIC DNA]</scope>
    <source>
        <strain evidence="1 2">CN29</strain>
    </source>
</reference>
<gene>
    <name evidence="1" type="ORF">NRP21_18415</name>
</gene>
<keyword evidence="2" id="KW-1185">Reference proteome</keyword>